<dbReference type="PROSITE" id="PS51671">
    <property type="entry name" value="ACT"/>
    <property type="match status" value="1"/>
</dbReference>
<dbReference type="PANTHER" id="PTHR21262:SF31">
    <property type="entry name" value="GTP PYROPHOSPHOKINASE"/>
    <property type="match status" value="1"/>
</dbReference>
<dbReference type="SUPFAM" id="SSF81301">
    <property type="entry name" value="Nucleotidyltransferase"/>
    <property type="match status" value="1"/>
</dbReference>
<dbReference type="FunFam" id="3.10.20.30:FF:000002">
    <property type="entry name" value="GTP pyrophosphokinase (RelA/SpoT)"/>
    <property type="match status" value="1"/>
</dbReference>
<dbReference type="SUPFAM" id="SSF109604">
    <property type="entry name" value="HD-domain/PDEase-like"/>
    <property type="match status" value="1"/>
</dbReference>
<gene>
    <name evidence="4" type="ORF">DW789_09620</name>
</gene>
<protein>
    <submittedName>
        <fullName evidence="4">Bifunctional (P)ppGpp synthetase/guanosine-3',5'-bis(Diphosphate) 3'-pyrophosphohydrolase</fullName>
    </submittedName>
</protein>
<evidence type="ECO:0000313" key="4">
    <source>
        <dbReference type="EMBL" id="RHD53889.1"/>
    </source>
</evidence>
<dbReference type="GO" id="GO:0015969">
    <property type="term" value="P:guanosine tetraphosphate metabolic process"/>
    <property type="evidence" value="ECO:0007669"/>
    <property type="project" value="InterPro"/>
</dbReference>
<proteinExistence type="inferred from homology"/>
<dbReference type="RefSeq" id="WP_118165166.1">
    <property type="nucleotide sequence ID" value="NZ_NAKJ01000003.1"/>
</dbReference>
<dbReference type="Gene3D" id="3.30.70.260">
    <property type="match status" value="1"/>
</dbReference>
<dbReference type="InterPro" id="IPR007685">
    <property type="entry name" value="RelA_SpoT"/>
</dbReference>
<feature type="domain" description="ACT" evidence="2">
    <location>
        <begin position="665"/>
        <end position="736"/>
    </location>
</feature>
<dbReference type="Pfam" id="PF19296">
    <property type="entry name" value="RelA_AH_RIS"/>
    <property type="match status" value="1"/>
</dbReference>
<dbReference type="Proteomes" id="UP000284361">
    <property type="component" value="Unassembled WGS sequence"/>
</dbReference>
<organism evidence="4 5">
    <name type="scientific">Phocaeicola plebeius</name>
    <dbReference type="NCBI Taxonomy" id="310297"/>
    <lineage>
        <taxon>Bacteria</taxon>
        <taxon>Pseudomonadati</taxon>
        <taxon>Bacteroidota</taxon>
        <taxon>Bacteroidia</taxon>
        <taxon>Bacteroidales</taxon>
        <taxon>Bacteroidaceae</taxon>
        <taxon>Phocaeicola</taxon>
    </lineage>
</organism>
<dbReference type="InterPro" id="IPR004811">
    <property type="entry name" value="RelA/Spo_fam"/>
</dbReference>
<dbReference type="InterPro" id="IPR045600">
    <property type="entry name" value="RelA/SpoT_AH_RIS"/>
</dbReference>
<dbReference type="CDD" id="cd01668">
    <property type="entry name" value="TGS_RSH"/>
    <property type="match status" value="1"/>
</dbReference>
<dbReference type="InterPro" id="IPR002912">
    <property type="entry name" value="ACT_dom"/>
</dbReference>
<dbReference type="GO" id="GO:0016787">
    <property type="term" value="F:hydrolase activity"/>
    <property type="evidence" value="ECO:0007669"/>
    <property type="project" value="UniProtKB-KW"/>
</dbReference>
<dbReference type="Pfam" id="PF02824">
    <property type="entry name" value="TGS"/>
    <property type="match status" value="1"/>
</dbReference>
<accession>A0A414FT72</accession>
<dbReference type="Pfam" id="PF04607">
    <property type="entry name" value="RelA_SpoT"/>
    <property type="match status" value="1"/>
</dbReference>
<dbReference type="SUPFAM" id="SSF81271">
    <property type="entry name" value="TGS-like"/>
    <property type="match status" value="1"/>
</dbReference>
<sequence length="736" mass="84998">MENNDFFTQEEHKQLILLYKRLLRLSKDTLQKDDCHKLKTHLVKAMAEGTIPRNVFQMNPIIKDMQTAVIVAEEIGMRRASILGIMLHESVKYNLCSLESVKEEYGEDVAGIIRGLVKINELYSKSPIIESENFRNLLLSFAEDMRVILIIIADRVNLMRQIKDSPNEEARLEVSNEAAYLYAPLAHKLGLYKLKSELEDLSLKYTQHDVYYHIKEKLNATKQARDRYIEAFIEPIRKNLEDAGLKFHMKGRTKSIHSIYQKMKKQGCPFEGVYDLFAIRIILDSPLEKEKQECWQAYSIVTDMYLPNPKRLRDWLSVPKSNGYESLHITVMGPEGKWVEVQIRTERMDEIAEKGLAAHWRYKGIKGESGLDEWLNSIRETLENSDSDMEAMDQFKLDLYKDEVFVFTPKGDLYKLPQGATVLDFAFSIHSNLGCRCTGTRVNGKNVQLRQKLNSGDQVEIMTSNTQTPKRDWLTFVTTSKARNKIRQALKEIAARQTQFAKETLERKFKNRKLEYDEAILMRLIRKLGFKTVTDFYQSIANESMDVNDIIDKYLDMQKRETEQREEISYRSAEGFNMQQPTDAKDYKDDVLVIDRNLKGLDFTLARCCNPIYGDEVFGFVSINGGIKIHRCDCPNAKEMRSRFPYRIVKARWAGKSQGKQYPITLRIIGHDDIGIVTNITAIINKENNILLRSISIDSHDGLFSGMLTVTVDDNAKLESLIKKIKTVKGVKQVNR</sequence>
<dbReference type="InterPro" id="IPR012676">
    <property type="entry name" value="TGS-like"/>
</dbReference>
<dbReference type="Gene3D" id="3.10.20.30">
    <property type="match status" value="1"/>
</dbReference>
<comment type="function">
    <text evidence="1">In eubacteria ppGpp (guanosine 3'-diphosphate 5'-diphosphate) is a mediator of the stringent response that coordinates a variety of cellular activities in response to changes in nutritional abundance.</text>
</comment>
<dbReference type="EMBL" id="QSJG01000018">
    <property type="protein sequence ID" value="RHD53889.1"/>
    <property type="molecule type" value="Genomic_DNA"/>
</dbReference>
<dbReference type="PROSITE" id="PS51880">
    <property type="entry name" value="TGS"/>
    <property type="match status" value="1"/>
</dbReference>
<reference evidence="4 5" key="1">
    <citation type="submission" date="2018-08" db="EMBL/GenBank/DDBJ databases">
        <title>A genome reference for cultivated species of the human gut microbiota.</title>
        <authorList>
            <person name="Zou Y."/>
            <person name="Xue W."/>
            <person name="Luo G."/>
        </authorList>
    </citation>
    <scope>NUCLEOTIDE SEQUENCE [LARGE SCALE GENOMIC DNA]</scope>
    <source>
        <strain evidence="4 5">AM31-10</strain>
    </source>
</reference>
<evidence type="ECO:0000259" key="2">
    <source>
        <dbReference type="PROSITE" id="PS51671"/>
    </source>
</evidence>
<dbReference type="Gene3D" id="1.10.3210.10">
    <property type="entry name" value="Hypothetical protein af1432"/>
    <property type="match status" value="1"/>
</dbReference>
<feature type="domain" description="TGS" evidence="3">
    <location>
        <begin position="402"/>
        <end position="463"/>
    </location>
</feature>
<dbReference type="Gene3D" id="3.30.460.10">
    <property type="entry name" value="Beta Polymerase, domain 2"/>
    <property type="match status" value="1"/>
</dbReference>
<dbReference type="InterPro" id="IPR043519">
    <property type="entry name" value="NT_sf"/>
</dbReference>
<dbReference type="Pfam" id="PF13291">
    <property type="entry name" value="ACT_4"/>
    <property type="match status" value="1"/>
</dbReference>
<dbReference type="AlphaFoldDB" id="A0A414FT72"/>
<dbReference type="InterPro" id="IPR033655">
    <property type="entry name" value="TGS_RelA/SpoT"/>
</dbReference>
<dbReference type="CDD" id="cd05399">
    <property type="entry name" value="NT_Rel-Spo_like"/>
    <property type="match status" value="1"/>
</dbReference>
<evidence type="ECO:0000256" key="1">
    <source>
        <dbReference type="RuleBase" id="RU003847"/>
    </source>
</evidence>
<dbReference type="SMART" id="SM00954">
    <property type="entry name" value="RelA_SpoT"/>
    <property type="match status" value="1"/>
</dbReference>
<comment type="similarity">
    <text evidence="1">Belongs to the relA/spoT family.</text>
</comment>
<dbReference type="InterPro" id="IPR004095">
    <property type="entry name" value="TGS"/>
</dbReference>
<comment type="caution">
    <text evidence="4">The sequence shown here is derived from an EMBL/GenBank/DDBJ whole genome shotgun (WGS) entry which is preliminary data.</text>
</comment>
<keyword evidence="4" id="KW-0378">Hydrolase</keyword>
<dbReference type="InterPro" id="IPR012675">
    <property type="entry name" value="Beta-grasp_dom_sf"/>
</dbReference>
<name>A0A414FT72_9BACT</name>
<dbReference type="InterPro" id="IPR045865">
    <property type="entry name" value="ACT-like_dom_sf"/>
</dbReference>
<evidence type="ECO:0000313" key="5">
    <source>
        <dbReference type="Proteomes" id="UP000284361"/>
    </source>
</evidence>
<dbReference type="NCBIfam" id="TIGR00691">
    <property type="entry name" value="spoT_relA"/>
    <property type="match status" value="1"/>
</dbReference>
<dbReference type="GO" id="GO:0005886">
    <property type="term" value="C:plasma membrane"/>
    <property type="evidence" value="ECO:0007669"/>
    <property type="project" value="TreeGrafter"/>
</dbReference>
<dbReference type="SUPFAM" id="SSF55021">
    <property type="entry name" value="ACT-like"/>
    <property type="match status" value="1"/>
</dbReference>
<dbReference type="Pfam" id="PF13328">
    <property type="entry name" value="HD_4"/>
    <property type="match status" value="1"/>
</dbReference>
<evidence type="ECO:0000259" key="3">
    <source>
        <dbReference type="PROSITE" id="PS51880"/>
    </source>
</evidence>
<dbReference type="PANTHER" id="PTHR21262">
    <property type="entry name" value="GUANOSINE-3',5'-BIS DIPHOSPHATE 3'-PYROPHOSPHOHYDROLASE"/>
    <property type="match status" value="1"/>
</dbReference>